<sequence length="44" mass="4778">MTLPKVSAPVRITEESHPEIARAQASFAARSAEERAALLAEWGE</sequence>
<name>A0A6J7X1G2_9CAUD</name>
<proteinExistence type="predicted"/>
<reference evidence="1" key="1">
    <citation type="submission" date="2020-05" db="EMBL/GenBank/DDBJ databases">
        <authorList>
            <person name="Chiriac C."/>
            <person name="Salcher M."/>
            <person name="Ghai R."/>
            <person name="Kavagutti S V."/>
        </authorList>
    </citation>
    <scope>NUCLEOTIDE SEQUENCE</scope>
</reference>
<organism evidence="1">
    <name type="scientific">uncultured Caudovirales phage</name>
    <dbReference type="NCBI Taxonomy" id="2100421"/>
    <lineage>
        <taxon>Viruses</taxon>
        <taxon>Duplodnaviria</taxon>
        <taxon>Heunggongvirae</taxon>
        <taxon>Uroviricota</taxon>
        <taxon>Caudoviricetes</taxon>
        <taxon>Peduoviridae</taxon>
        <taxon>Maltschvirus</taxon>
        <taxon>Maltschvirus maltsch</taxon>
    </lineage>
</organism>
<protein>
    <submittedName>
        <fullName evidence="1">Uncharacterized protein</fullName>
    </submittedName>
</protein>
<accession>A0A6J7X1G2</accession>
<gene>
    <name evidence="1" type="ORF">UFOVP368_44</name>
</gene>
<evidence type="ECO:0000313" key="1">
    <source>
        <dbReference type="EMBL" id="CAB5222935.1"/>
    </source>
</evidence>
<dbReference type="EMBL" id="LR798303">
    <property type="protein sequence ID" value="CAB5222935.1"/>
    <property type="molecule type" value="Genomic_DNA"/>
</dbReference>